<reference evidence="1 2" key="1">
    <citation type="submission" date="2019-01" db="EMBL/GenBank/DDBJ databases">
        <authorList>
            <person name="Chen W.-M."/>
        </authorList>
    </citation>
    <scope>NUCLEOTIDE SEQUENCE [LARGE SCALE GENOMIC DNA]</scope>
    <source>
        <strain evidence="1 2">YBJ-36</strain>
    </source>
</reference>
<dbReference type="Proteomes" id="UP000282759">
    <property type="component" value="Unassembled WGS sequence"/>
</dbReference>
<dbReference type="AlphaFoldDB" id="A0A3S3TF41"/>
<dbReference type="EMBL" id="SACK01000008">
    <property type="protein sequence ID" value="RVT98357.1"/>
    <property type="molecule type" value="Genomic_DNA"/>
</dbReference>
<dbReference type="OrthoDB" id="653624at2"/>
<name>A0A3S3TF41_9SPHI</name>
<sequence>MIKRSVLFAIALLLLYAAYVSYGNAVPVSQHQWQDNTIRTQNYSYTDSLHKKDVIIGTSLTAMMEPNTLPGDVYMLVYPGMSVVNGIITLKENNIAPKYIFIEENAVLKPVNTDFNDYIFGDIHFYSKKYFPFLRDCYQPVGQAAGFVERHSAARVQFFSDWIFNPVLRVFQSNPKATIDKEAHYRELKRRRNMVDTAALISSFTQLKNELKWLEDRGTRIYFYATPTHPDVFKCKQSKAVMDAFKKYFPPGKYNYFEIPDVSQYTQLHDQLHLDKPSAIRYARVFSKELNSARGH</sequence>
<proteinExistence type="predicted"/>
<gene>
    <name evidence="1" type="ORF">EOD41_16315</name>
</gene>
<evidence type="ECO:0000313" key="1">
    <source>
        <dbReference type="EMBL" id="RVT98357.1"/>
    </source>
</evidence>
<keyword evidence="2" id="KW-1185">Reference proteome</keyword>
<comment type="caution">
    <text evidence="1">The sequence shown here is derived from an EMBL/GenBank/DDBJ whole genome shotgun (WGS) entry which is preliminary data.</text>
</comment>
<organism evidence="1 2">
    <name type="scientific">Mucilaginibacter limnophilus</name>
    <dbReference type="NCBI Taxonomy" id="1932778"/>
    <lineage>
        <taxon>Bacteria</taxon>
        <taxon>Pseudomonadati</taxon>
        <taxon>Bacteroidota</taxon>
        <taxon>Sphingobacteriia</taxon>
        <taxon>Sphingobacteriales</taxon>
        <taxon>Sphingobacteriaceae</taxon>
        <taxon>Mucilaginibacter</taxon>
    </lineage>
</organism>
<dbReference type="RefSeq" id="WP_127706870.1">
    <property type="nucleotide sequence ID" value="NZ_SACK01000008.1"/>
</dbReference>
<evidence type="ECO:0000313" key="2">
    <source>
        <dbReference type="Proteomes" id="UP000282759"/>
    </source>
</evidence>
<protein>
    <submittedName>
        <fullName evidence="1">Uncharacterized protein</fullName>
    </submittedName>
</protein>
<accession>A0A3S3TF41</accession>